<sequence>ALRASLCIGAYAGDGAQVGLCRLVSDFTIFCYVSDVYVLEAHRGRGVSKAMMAAAMGIRDCRV</sequence>
<gene>
    <name evidence="2" type="ORF">B2A_01304</name>
</gene>
<dbReference type="AlphaFoldDB" id="T1CGB1"/>
<dbReference type="CDD" id="cd04301">
    <property type="entry name" value="NAT_SF"/>
    <property type="match status" value="1"/>
</dbReference>
<dbReference type="InterPro" id="IPR000182">
    <property type="entry name" value="GNAT_dom"/>
</dbReference>
<reference evidence="2" key="1">
    <citation type="submission" date="2013-08" db="EMBL/GenBank/DDBJ databases">
        <authorList>
            <person name="Mendez C."/>
            <person name="Richter M."/>
            <person name="Ferrer M."/>
            <person name="Sanchez J."/>
        </authorList>
    </citation>
    <scope>NUCLEOTIDE SEQUENCE</scope>
</reference>
<organism evidence="2">
    <name type="scientific">mine drainage metagenome</name>
    <dbReference type="NCBI Taxonomy" id="410659"/>
    <lineage>
        <taxon>unclassified sequences</taxon>
        <taxon>metagenomes</taxon>
        <taxon>ecological metagenomes</taxon>
    </lineage>
</organism>
<dbReference type="InterPro" id="IPR053144">
    <property type="entry name" value="Acetyltransferase_Butenolide"/>
</dbReference>
<dbReference type="Pfam" id="PF13508">
    <property type="entry name" value="Acetyltransf_7"/>
    <property type="match status" value="1"/>
</dbReference>
<dbReference type="PANTHER" id="PTHR43233:SF1">
    <property type="entry name" value="FAMILY N-ACETYLTRANSFERASE, PUTATIVE (AFU_ORTHOLOGUE AFUA_6G03350)-RELATED"/>
    <property type="match status" value="1"/>
</dbReference>
<proteinExistence type="predicted"/>
<keyword evidence="2" id="KW-0808">Transferase</keyword>
<evidence type="ECO:0000259" key="1">
    <source>
        <dbReference type="Pfam" id="PF13508"/>
    </source>
</evidence>
<reference evidence="2" key="2">
    <citation type="journal article" date="2014" name="ISME J.">
        <title>Microbial stratification in low pH oxic and suboxic macroscopic growths along an acid mine drainage.</title>
        <authorList>
            <person name="Mendez-Garcia C."/>
            <person name="Mesa V."/>
            <person name="Sprenger R.R."/>
            <person name="Richter M."/>
            <person name="Diez M.S."/>
            <person name="Solano J."/>
            <person name="Bargiela R."/>
            <person name="Golyshina O.V."/>
            <person name="Manteca A."/>
            <person name="Ramos J.L."/>
            <person name="Gallego J.R."/>
            <person name="Llorente I."/>
            <person name="Martins Dos Santos V.A."/>
            <person name="Jensen O.N."/>
            <person name="Pelaez A.I."/>
            <person name="Sanchez J."/>
            <person name="Ferrer M."/>
        </authorList>
    </citation>
    <scope>NUCLEOTIDE SEQUENCE</scope>
</reference>
<dbReference type="EMBL" id="AUZZ01000968">
    <property type="protein sequence ID" value="EQD66070.1"/>
    <property type="molecule type" value="Genomic_DNA"/>
</dbReference>
<dbReference type="Gene3D" id="3.40.630.30">
    <property type="match status" value="1"/>
</dbReference>
<dbReference type="SUPFAM" id="SSF55729">
    <property type="entry name" value="Acyl-CoA N-acyltransferases (Nat)"/>
    <property type="match status" value="1"/>
</dbReference>
<feature type="domain" description="N-acetyltransferase" evidence="1">
    <location>
        <begin position="10"/>
        <end position="55"/>
    </location>
</feature>
<comment type="caution">
    <text evidence="2">The sequence shown here is derived from an EMBL/GenBank/DDBJ whole genome shotgun (WGS) entry which is preliminary data.</text>
</comment>
<dbReference type="PANTHER" id="PTHR43233">
    <property type="entry name" value="FAMILY N-ACETYLTRANSFERASE, PUTATIVE (AFU_ORTHOLOGUE AFUA_6G03350)-RELATED"/>
    <property type="match status" value="1"/>
</dbReference>
<evidence type="ECO:0000313" key="2">
    <source>
        <dbReference type="EMBL" id="EQD66070.1"/>
    </source>
</evidence>
<feature type="non-terminal residue" evidence="2">
    <location>
        <position position="1"/>
    </location>
</feature>
<name>T1CGB1_9ZZZZ</name>
<dbReference type="GO" id="GO:0016747">
    <property type="term" value="F:acyltransferase activity, transferring groups other than amino-acyl groups"/>
    <property type="evidence" value="ECO:0007669"/>
    <property type="project" value="InterPro"/>
</dbReference>
<accession>T1CGB1</accession>
<dbReference type="InterPro" id="IPR016181">
    <property type="entry name" value="Acyl_CoA_acyltransferase"/>
</dbReference>
<protein>
    <submittedName>
        <fullName evidence="2">Acetyltransferase, GNAT family</fullName>
    </submittedName>
</protein>